<name>A0A6J7TMU8_9ZZZZ</name>
<gene>
    <name evidence="1" type="ORF">UFOPK4307_00303</name>
</gene>
<reference evidence="1" key="1">
    <citation type="submission" date="2020-05" db="EMBL/GenBank/DDBJ databases">
        <authorList>
            <person name="Chiriac C."/>
            <person name="Salcher M."/>
            <person name="Ghai R."/>
            <person name="Kavagutti S V."/>
        </authorList>
    </citation>
    <scope>NUCLEOTIDE SEQUENCE</scope>
</reference>
<accession>A0A6J7TMU8</accession>
<organism evidence="1">
    <name type="scientific">freshwater metagenome</name>
    <dbReference type="NCBI Taxonomy" id="449393"/>
    <lineage>
        <taxon>unclassified sequences</taxon>
        <taxon>metagenomes</taxon>
        <taxon>ecological metagenomes</taxon>
    </lineage>
</organism>
<sequence length="192" mass="21745">MVALPTMALYLSVPTMARSQLVHTQVKPPKRRLLTSSVNLKRLHLRLPSQLLASQVARWFHKMHTRPSRSCASKFANSMASEISMRSLHLSNRSSHLLKAIAKHMKPRRLPMQLRKLLVVNRFWSRKRRLLPKQSHSHFPRIGRSQATVSKLSSMNGRRLLVSIRSQMLTSGSVSQLPAINLISAAAPTLHS</sequence>
<protein>
    <submittedName>
        <fullName evidence="1">Unannotated protein</fullName>
    </submittedName>
</protein>
<proteinExistence type="predicted"/>
<dbReference type="EMBL" id="CAFBQO010000025">
    <property type="protein sequence ID" value="CAB5054490.1"/>
    <property type="molecule type" value="Genomic_DNA"/>
</dbReference>
<evidence type="ECO:0000313" key="1">
    <source>
        <dbReference type="EMBL" id="CAB5054490.1"/>
    </source>
</evidence>
<dbReference type="AlphaFoldDB" id="A0A6J7TMU8"/>